<gene>
    <name evidence="1" type="ORF">DPMN_045607</name>
</gene>
<protein>
    <submittedName>
        <fullName evidence="1">Uncharacterized protein</fullName>
    </submittedName>
</protein>
<name>A0A9D4D839_DREPO</name>
<proteinExistence type="predicted"/>
<evidence type="ECO:0000313" key="2">
    <source>
        <dbReference type="Proteomes" id="UP000828390"/>
    </source>
</evidence>
<keyword evidence="2" id="KW-1185">Reference proteome</keyword>
<accession>A0A9D4D839</accession>
<dbReference type="EMBL" id="JAIWYP010000011">
    <property type="protein sequence ID" value="KAH3738963.1"/>
    <property type="molecule type" value="Genomic_DNA"/>
</dbReference>
<sequence length="90" mass="10327">MSRLKTQLCDYCSEFCHFKASKLCPAVGGASHQRGSTTRWGTWLQACPCNHGRDRGNQRGYWGRLGQRPVNYTQAEEDNKVDEIFNIECR</sequence>
<reference evidence="1" key="2">
    <citation type="submission" date="2020-11" db="EMBL/GenBank/DDBJ databases">
        <authorList>
            <person name="McCartney M.A."/>
            <person name="Auch B."/>
            <person name="Kono T."/>
            <person name="Mallez S."/>
            <person name="Becker A."/>
            <person name="Gohl D.M."/>
            <person name="Silverstein K.A.T."/>
            <person name="Koren S."/>
            <person name="Bechman K.B."/>
            <person name="Herman A."/>
            <person name="Abrahante J.E."/>
            <person name="Garbe J."/>
        </authorList>
    </citation>
    <scope>NUCLEOTIDE SEQUENCE</scope>
    <source>
        <strain evidence="1">Duluth1</strain>
        <tissue evidence="1">Whole animal</tissue>
    </source>
</reference>
<reference evidence="1" key="1">
    <citation type="journal article" date="2019" name="bioRxiv">
        <title>The Genome of the Zebra Mussel, Dreissena polymorpha: A Resource for Invasive Species Research.</title>
        <authorList>
            <person name="McCartney M.A."/>
            <person name="Auch B."/>
            <person name="Kono T."/>
            <person name="Mallez S."/>
            <person name="Zhang Y."/>
            <person name="Obille A."/>
            <person name="Becker A."/>
            <person name="Abrahante J.E."/>
            <person name="Garbe J."/>
            <person name="Badalamenti J.P."/>
            <person name="Herman A."/>
            <person name="Mangelson H."/>
            <person name="Liachko I."/>
            <person name="Sullivan S."/>
            <person name="Sone E.D."/>
            <person name="Koren S."/>
            <person name="Silverstein K.A.T."/>
            <person name="Beckman K.B."/>
            <person name="Gohl D.M."/>
        </authorList>
    </citation>
    <scope>NUCLEOTIDE SEQUENCE</scope>
    <source>
        <strain evidence="1">Duluth1</strain>
        <tissue evidence="1">Whole animal</tissue>
    </source>
</reference>
<organism evidence="1 2">
    <name type="scientific">Dreissena polymorpha</name>
    <name type="common">Zebra mussel</name>
    <name type="synonym">Mytilus polymorpha</name>
    <dbReference type="NCBI Taxonomy" id="45954"/>
    <lineage>
        <taxon>Eukaryota</taxon>
        <taxon>Metazoa</taxon>
        <taxon>Spiralia</taxon>
        <taxon>Lophotrochozoa</taxon>
        <taxon>Mollusca</taxon>
        <taxon>Bivalvia</taxon>
        <taxon>Autobranchia</taxon>
        <taxon>Heteroconchia</taxon>
        <taxon>Euheterodonta</taxon>
        <taxon>Imparidentia</taxon>
        <taxon>Neoheterodontei</taxon>
        <taxon>Myida</taxon>
        <taxon>Dreissenoidea</taxon>
        <taxon>Dreissenidae</taxon>
        <taxon>Dreissena</taxon>
    </lineage>
</organism>
<evidence type="ECO:0000313" key="1">
    <source>
        <dbReference type="EMBL" id="KAH3738963.1"/>
    </source>
</evidence>
<comment type="caution">
    <text evidence="1">The sequence shown here is derived from an EMBL/GenBank/DDBJ whole genome shotgun (WGS) entry which is preliminary data.</text>
</comment>
<dbReference type="AlphaFoldDB" id="A0A9D4D839"/>
<dbReference type="Proteomes" id="UP000828390">
    <property type="component" value="Unassembled WGS sequence"/>
</dbReference>